<dbReference type="GO" id="GO:0035556">
    <property type="term" value="P:intracellular signal transduction"/>
    <property type="evidence" value="ECO:0007669"/>
    <property type="project" value="InterPro"/>
</dbReference>
<dbReference type="CDD" id="cd17159">
    <property type="entry name" value="DCX4_DCDC5"/>
    <property type="match status" value="1"/>
</dbReference>
<dbReference type="PROSITE" id="PS50309">
    <property type="entry name" value="DC"/>
    <property type="match status" value="2"/>
</dbReference>
<dbReference type="PANTHER" id="PTHR46302:SF3">
    <property type="entry name" value="DOUBLECORTIN DOMAIN-CONTAINING PROTEIN 1"/>
    <property type="match status" value="1"/>
</dbReference>
<dbReference type="STRING" id="9258.ENSOANP00000016975"/>
<feature type="region of interest" description="Disordered" evidence="1">
    <location>
        <begin position="54"/>
        <end position="106"/>
    </location>
</feature>
<evidence type="ECO:0000313" key="3">
    <source>
        <dbReference type="Ensembl" id="ENSOANP00000016975.2"/>
    </source>
</evidence>
<dbReference type="InterPro" id="IPR057424">
    <property type="entry name" value="Ubiquitin_DCDC1"/>
</dbReference>
<dbReference type="CDD" id="cd17155">
    <property type="entry name" value="DCX_DCDC1"/>
    <property type="match status" value="1"/>
</dbReference>
<organism evidence="3 4">
    <name type="scientific">Ornithorhynchus anatinus</name>
    <name type="common">Duckbill platypus</name>
    <dbReference type="NCBI Taxonomy" id="9258"/>
    <lineage>
        <taxon>Eukaryota</taxon>
        <taxon>Metazoa</taxon>
        <taxon>Chordata</taxon>
        <taxon>Craniata</taxon>
        <taxon>Vertebrata</taxon>
        <taxon>Euteleostomi</taxon>
        <taxon>Mammalia</taxon>
        <taxon>Monotremata</taxon>
        <taxon>Ornithorhynchidae</taxon>
        <taxon>Ornithorhynchus</taxon>
    </lineage>
</organism>
<dbReference type="InterPro" id="IPR003533">
    <property type="entry name" value="Doublecortin_dom"/>
</dbReference>
<dbReference type="InterPro" id="IPR043188">
    <property type="entry name" value="DCDC1"/>
</dbReference>
<dbReference type="Pfam" id="PF25510">
    <property type="entry name" value="Ubiquitin_DCDC1"/>
    <property type="match status" value="1"/>
</dbReference>
<dbReference type="GO" id="GO:1902412">
    <property type="term" value="P:regulation of mitotic cytokinesis"/>
    <property type="evidence" value="ECO:0000318"/>
    <property type="project" value="GO_Central"/>
</dbReference>
<dbReference type="HOGENOM" id="CLU_042371_0_0_1"/>
<dbReference type="Bgee" id="ENSOANG00000010703">
    <property type="expression patterns" value="Expressed in testis and 5 other cell types or tissues"/>
</dbReference>
<dbReference type="GeneTree" id="ENSGT00940000163628"/>
<dbReference type="Ensembl" id="ENSOANT00000016978.2">
    <property type="protein sequence ID" value="ENSOANP00000016975.2"/>
    <property type="gene ID" value="ENSOANG00000010703.3"/>
</dbReference>
<dbReference type="Pfam" id="PF24478">
    <property type="entry name" value="DCX2_DCDC1"/>
    <property type="match status" value="2"/>
</dbReference>
<dbReference type="InterPro" id="IPR036572">
    <property type="entry name" value="Doublecortin_dom_sf"/>
</dbReference>
<dbReference type="Proteomes" id="UP000002279">
    <property type="component" value="Chromosome 3"/>
</dbReference>
<feature type="region of interest" description="Disordered" evidence="1">
    <location>
        <begin position="739"/>
        <end position="759"/>
    </location>
</feature>
<evidence type="ECO:0000259" key="2">
    <source>
        <dbReference type="PROSITE" id="PS50309"/>
    </source>
</evidence>
<reference evidence="3 4" key="1">
    <citation type="journal article" date="2008" name="Nature">
        <title>Genome analysis of the platypus reveals unique signatures of evolution.</title>
        <authorList>
            <person name="Warren W.C."/>
            <person name="Hillier L.W."/>
            <person name="Marshall Graves J.A."/>
            <person name="Birney E."/>
            <person name="Ponting C.P."/>
            <person name="Grutzner F."/>
            <person name="Belov K."/>
            <person name="Miller W."/>
            <person name="Clarke L."/>
            <person name="Chinwalla A.T."/>
            <person name="Yang S.P."/>
            <person name="Heger A."/>
            <person name="Locke D.P."/>
            <person name="Miethke P."/>
            <person name="Waters P.D."/>
            <person name="Veyrunes F."/>
            <person name="Fulton L."/>
            <person name="Fulton B."/>
            <person name="Graves T."/>
            <person name="Wallis J."/>
            <person name="Puente X.S."/>
            <person name="Lopez-Otin C."/>
            <person name="Ordonez G.R."/>
            <person name="Eichler E.E."/>
            <person name="Chen L."/>
            <person name="Cheng Z."/>
            <person name="Deakin J.E."/>
            <person name="Alsop A."/>
            <person name="Thompson K."/>
            <person name="Kirby P."/>
            <person name="Papenfuss A.T."/>
            <person name="Wakefield M.J."/>
            <person name="Olender T."/>
            <person name="Lancet D."/>
            <person name="Huttley G.A."/>
            <person name="Smit A.F."/>
            <person name="Pask A."/>
            <person name="Temple-Smith P."/>
            <person name="Batzer M.A."/>
            <person name="Walker J.A."/>
            <person name="Konkel M.K."/>
            <person name="Harris R.S."/>
            <person name="Whittington C.M."/>
            <person name="Wong E.S."/>
            <person name="Gemmell N.J."/>
            <person name="Buschiazzo E."/>
            <person name="Vargas Jentzsch I.M."/>
            <person name="Merkel A."/>
            <person name="Schmitz J."/>
            <person name="Zemann A."/>
            <person name="Churakov G."/>
            <person name="Kriegs J.O."/>
            <person name="Brosius J."/>
            <person name="Murchison E.P."/>
            <person name="Sachidanandam R."/>
            <person name="Smith C."/>
            <person name="Hannon G.J."/>
            <person name="Tsend-Ayush E."/>
            <person name="McMillan D."/>
            <person name="Attenborough R."/>
            <person name="Rens W."/>
            <person name="Ferguson-Smith M."/>
            <person name="Lefevre C.M."/>
            <person name="Sharp J.A."/>
            <person name="Nicholas K.R."/>
            <person name="Ray D.A."/>
            <person name="Kube M."/>
            <person name="Reinhardt R."/>
            <person name="Pringle T.H."/>
            <person name="Taylor J."/>
            <person name="Jones R.C."/>
            <person name="Nixon B."/>
            <person name="Dacheux J.L."/>
            <person name="Niwa H."/>
            <person name="Sekita Y."/>
            <person name="Huang X."/>
            <person name="Stark A."/>
            <person name="Kheradpour P."/>
            <person name="Kellis M."/>
            <person name="Flicek P."/>
            <person name="Chen Y."/>
            <person name="Webber C."/>
            <person name="Hardison R."/>
            <person name="Nelson J."/>
            <person name="Hallsworth-Pepin K."/>
            <person name="Delehaunty K."/>
            <person name="Markovic C."/>
            <person name="Minx P."/>
            <person name="Feng Y."/>
            <person name="Kremitzki C."/>
            <person name="Mitreva M."/>
            <person name="Glasscock J."/>
            <person name="Wylie T."/>
            <person name="Wohldmann P."/>
            <person name="Thiru P."/>
            <person name="Nhan M.N."/>
            <person name="Pohl C.S."/>
            <person name="Smith S.M."/>
            <person name="Hou S."/>
            <person name="Nefedov M."/>
            <person name="de Jong P.J."/>
            <person name="Renfree M.B."/>
            <person name="Mardis E.R."/>
            <person name="Wilson R.K."/>
        </authorList>
    </citation>
    <scope>NUCLEOTIDE SEQUENCE [LARGE SCALE GENOMIC DNA]</scope>
    <source>
        <strain evidence="3 4">Glennie</strain>
    </source>
</reference>
<dbReference type="InParanoid" id="F6SCN0"/>
<dbReference type="Gene3D" id="3.10.20.230">
    <property type="entry name" value="Doublecortin domain"/>
    <property type="match status" value="3"/>
</dbReference>
<dbReference type="SUPFAM" id="SSF89837">
    <property type="entry name" value="Doublecortin (DC)"/>
    <property type="match status" value="4"/>
</dbReference>
<feature type="domain" description="Doublecortin" evidence="2">
    <location>
        <begin position="882"/>
        <end position="957"/>
    </location>
</feature>
<protein>
    <submittedName>
        <fullName evidence="3">Doublecortin domain containing 1</fullName>
    </submittedName>
</protein>
<dbReference type="PROSITE" id="PS50231">
    <property type="entry name" value="RICIN_B_LECTIN"/>
    <property type="match status" value="1"/>
</dbReference>
<proteinExistence type="predicted"/>
<keyword evidence="4" id="KW-1185">Reference proteome</keyword>
<feature type="compositionally biased region" description="Polar residues" evidence="1">
    <location>
        <begin position="93"/>
        <end position="102"/>
    </location>
</feature>
<dbReference type="CDD" id="cd17158">
    <property type="entry name" value="DCX3_DCDC5"/>
    <property type="match status" value="1"/>
</dbReference>
<dbReference type="CDD" id="cd17157">
    <property type="entry name" value="DCX2_DCDC5"/>
    <property type="match status" value="1"/>
</dbReference>
<dbReference type="Gene3D" id="2.80.10.50">
    <property type="match status" value="1"/>
</dbReference>
<dbReference type="InterPro" id="IPR035992">
    <property type="entry name" value="Ricin_B-like_lectins"/>
</dbReference>
<accession>F6SCN0</accession>
<feature type="compositionally biased region" description="Polar residues" evidence="1">
    <location>
        <begin position="743"/>
        <end position="759"/>
    </location>
</feature>
<dbReference type="OMA" id="IMVAYKT"/>
<dbReference type="GO" id="GO:0030496">
    <property type="term" value="C:midbody"/>
    <property type="evidence" value="ECO:0000318"/>
    <property type="project" value="GO_Central"/>
</dbReference>
<dbReference type="InterPro" id="IPR056415">
    <property type="entry name" value="DCX2_DCDC1"/>
</dbReference>
<dbReference type="GO" id="GO:0008017">
    <property type="term" value="F:microtubule binding"/>
    <property type="evidence" value="ECO:0000318"/>
    <property type="project" value="GO_Central"/>
</dbReference>
<sequence>CPTTGSQSERDLFAPPSFYAKAAAQNTEEKQDFKKLLFGPHICLQSTAVSRRSEPRDCSTLQTKSAPNRDGISDLDSAESNSTKKSLPYNGFQEKQTSQRSPGGTELCLSHSKSKVFRRVKQQFSVTRVTAYKNGTRSIFARVAVQTIKLLLEECTEKLNLNMAARRVFLADGTEALEPKDIPHDADIYVSTGEPFSDPFKKIKDHLLLMKKVTWTMNGLMFPPDVKRGKTKPVLSSHMKTLIEKTSFRILVFKNCMGQNGCEMTVGKDTLEKFLDACTVKMNLNSPAKYLFYLNGEKIEDIFNVPLLAKCLQNSITPLRGPIWVSKGEGFSPSGAKMYIQGVLLSLHQRLKSAKNYYFFLDGEEEGITEKAILSMTTEELYAAHKEVNTLIDELQTAIKSYKGHLSKLAPQLQAEQEQCGSYVYKHIKRVPANSMLPHGLQLKVYPNGKDTGEVFVYISKKELEQNNENQVGGLMKNFLHLIHQRLQCSSDFNPSGFSFASARLFDERGQEIKNPLLLTNEQKIWVSYGKDYRPPLNPILSLTFDRVFRAEKGGVTLVYKTLLDSHPDLLPECDNWEVCKGFPVDFHSINQLIPERHEEVDVESHFLKNKADPHMVLYASVTIDKRSGRLPSKLTPNQTAPLTLWPKASSWLITKAGMILSRALIQCCLAIGQPIRLKTDEGTSLEGFKLVLQKRDKDNEGQKWRFGSEGCIYSKAHPGFVLTYLEELNVREEGTQRELHGPQTTVHQETDYSSAGQVSTFSRSPNLKQLSGPLEAHAVPQGPLRETAQLTVALVKKLEGKYPWVSAQRWAIKHEGTNKPDQWKHSRVENPLWNNLTYLWPVLPNGEINEDFDWPIQGILIPNSPPLKKPTGKTPDWSGPVRLRALRNGDKNKNQATVVIGPNISTKLKRRCTAVLNLPSAARRLFNEEGTEVFLLKDLQRDDLVYVSCGEPWVNPHWSIVQQRKRLILDHLLSDLSAIRVFCSLRKDEVLVLDVYRDIVAGAKLVVRKPVEAFGEEMQSKDPTEKLTEEIGEKTEDGADEVLDSHARAHLRMKAIQAKLKYPWQKPSSLSGEHICYALQKEETLLENPDKHSKYRHQLKHAKLQKVCQQQFEFRDGQIINCTATNLVLGVQSSDLHSGTEVVLVEKNSDDTRQQWIHKEDSRTFHLMCKPDLVLAVLIFLLTSCLHCFFFQKYKQCSNGAANQKWCYMQNAKAMVAFHSTVLDKEITAANHAAICTASVVKNEAVDQPGFSIPMLGGKHRIMMCLACTRSRRRKKELKELLPGSRFACASGSRNRGRFSLGPFKFIHVAQADLSIQEAENTVLYYENLLSSLRTEASFQTTSENILATARQKTVKIIAHRNGAGYQNGKLIVAETFPVLLTQCAVQLGLAKTACRLYTSDGTKVISLHGLVSCAVNKFLKQRASEGEVKGNDKVKIKSSPKSMILQCLNYVDDSLLTSILRNPIEVWVSCGEPFQPPDALQKSERLKKQNWLKKSRLLADLDVTKHKMRQLQAACDLACTISNSPLQPVSVKNRPAQAQEEKKLLKHIHHTEVHLSELQGFQGKGNSPISAQRGASKIKGLYSQPSTKRVWTYLNGGRPEEGVHTWGKTITELLDNCFVRLKMTSPAKALYTLEGERVHSWNDIERDMVLCVSSGNGFMTKKQQVNIRATYARIRKQQGPDATDIVVTPTEERKFQVEL</sequence>
<reference evidence="3" key="3">
    <citation type="submission" date="2025-09" db="UniProtKB">
        <authorList>
            <consortium name="Ensembl"/>
        </authorList>
    </citation>
    <scope>IDENTIFICATION</scope>
    <source>
        <strain evidence="3">Glennie</strain>
    </source>
</reference>
<evidence type="ECO:0000313" key="4">
    <source>
        <dbReference type="Proteomes" id="UP000002279"/>
    </source>
</evidence>
<evidence type="ECO:0000256" key="1">
    <source>
        <dbReference type="SAM" id="MobiDB-lite"/>
    </source>
</evidence>
<dbReference type="FunCoup" id="F6SCN0">
    <property type="interactions" value="1"/>
</dbReference>
<feature type="domain" description="Doublecortin" evidence="2">
    <location>
        <begin position="112"/>
        <end position="206"/>
    </location>
</feature>
<dbReference type="PANTHER" id="PTHR46302">
    <property type="entry name" value="DOUBLECORTIN DOMAIN-CONTAINING PROTEIN 1"/>
    <property type="match status" value="1"/>
</dbReference>
<dbReference type="SUPFAM" id="SSF50370">
    <property type="entry name" value="Ricin B-like lectins"/>
    <property type="match status" value="1"/>
</dbReference>
<reference evidence="3" key="2">
    <citation type="submission" date="2025-08" db="UniProtKB">
        <authorList>
            <consortium name="Ensembl"/>
        </authorList>
    </citation>
    <scope>IDENTIFICATION</scope>
    <source>
        <strain evidence="3">Glennie</strain>
    </source>
</reference>
<dbReference type="eggNOG" id="ENOG502SI8R">
    <property type="taxonomic scope" value="Eukaryota"/>
</dbReference>
<dbReference type="CDD" id="cd17156">
    <property type="entry name" value="DCX1_DCDC5"/>
    <property type="match status" value="1"/>
</dbReference>
<gene>
    <name evidence="3" type="primary">DCDC1</name>
</gene>
<name>F6SCN0_ORNAN</name>